<evidence type="ECO:0000313" key="3">
    <source>
        <dbReference type="Proteomes" id="UP000774617"/>
    </source>
</evidence>
<protein>
    <submittedName>
        <fullName evidence="2">Uncharacterized protein</fullName>
    </submittedName>
</protein>
<feature type="compositionally biased region" description="Basic and acidic residues" evidence="1">
    <location>
        <begin position="258"/>
        <end position="271"/>
    </location>
</feature>
<comment type="caution">
    <text evidence="2">The sequence shown here is derived from an EMBL/GenBank/DDBJ whole genome shotgun (WGS) entry which is preliminary data.</text>
</comment>
<feature type="region of interest" description="Disordered" evidence="1">
    <location>
        <begin position="258"/>
        <end position="302"/>
    </location>
</feature>
<proteinExistence type="predicted"/>
<dbReference type="Pfam" id="PF23562">
    <property type="entry name" value="AMP-binding_C_3"/>
    <property type="match status" value="1"/>
</dbReference>
<dbReference type="SUPFAM" id="SSF56801">
    <property type="entry name" value="Acetyl-CoA synthetase-like"/>
    <property type="match status" value="1"/>
</dbReference>
<sequence>MTTSEEYYADTCMWVAVPIFHVGGTSPPPPKPTTPLLRTTFHPLTSHPIPAFRHSSRPPMRPLPPHDPPVFGPPTLLPTRTLFASMHAHARLDSLLCPPALLEDLVRTPALHPALRSLRTCIGSTEGNYLPALRPPAAKMIVTGKREVEVANTFNSKDLCSPHPGPDRTRLGAGLWKCRGRTDDLVVLTGELKMYAGGIEESVRCHHPQVKHALVAGYGRRVPFMLLEVADGVRVEDEAERERLFGRGMAGRGRCEQRCRRERKAEKRADAGSRSSETVCEVGEGNGGTEGLHKHHRDSIGE</sequence>
<evidence type="ECO:0000256" key="1">
    <source>
        <dbReference type="SAM" id="MobiDB-lite"/>
    </source>
</evidence>
<gene>
    <name evidence="2" type="ORF">B0J12DRAFT_700085</name>
</gene>
<accession>A0ABQ8GA34</accession>
<feature type="compositionally biased region" description="Basic residues" evidence="1">
    <location>
        <begin position="293"/>
        <end position="302"/>
    </location>
</feature>
<dbReference type="Proteomes" id="UP000774617">
    <property type="component" value="Unassembled WGS sequence"/>
</dbReference>
<dbReference type="EMBL" id="JAGTJR010000014">
    <property type="protein sequence ID" value="KAH7049453.1"/>
    <property type="molecule type" value="Genomic_DNA"/>
</dbReference>
<name>A0ABQ8GA34_9PEZI</name>
<reference evidence="2 3" key="1">
    <citation type="journal article" date="2021" name="Nat. Commun.">
        <title>Genetic determinants of endophytism in the Arabidopsis root mycobiome.</title>
        <authorList>
            <person name="Mesny F."/>
            <person name="Miyauchi S."/>
            <person name="Thiergart T."/>
            <person name="Pickel B."/>
            <person name="Atanasova L."/>
            <person name="Karlsson M."/>
            <person name="Huettel B."/>
            <person name="Barry K.W."/>
            <person name="Haridas S."/>
            <person name="Chen C."/>
            <person name="Bauer D."/>
            <person name="Andreopoulos W."/>
            <person name="Pangilinan J."/>
            <person name="LaButti K."/>
            <person name="Riley R."/>
            <person name="Lipzen A."/>
            <person name="Clum A."/>
            <person name="Drula E."/>
            <person name="Henrissat B."/>
            <person name="Kohler A."/>
            <person name="Grigoriev I.V."/>
            <person name="Martin F.M."/>
            <person name="Hacquard S."/>
        </authorList>
    </citation>
    <scope>NUCLEOTIDE SEQUENCE [LARGE SCALE GENOMIC DNA]</scope>
    <source>
        <strain evidence="2 3">MPI-SDFR-AT-0080</strain>
    </source>
</reference>
<keyword evidence="3" id="KW-1185">Reference proteome</keyword>
<evidence type="ECO:0000313" key="2">
    <source>
        <dbReference type="EMBL" id="KAH7049453.1"/>
    </source>
</evidence>
<organism evidence="2 3">
    <name type="scientific">Macrophomina phaseolina</name>
    <dbReference type="NCBI Taxonomy" id="35725"/>
    <lineage>
        <taxon>Eukaryota</taxon>
        <taxon>Fungi</taxon>
        <taxon>Dikarya</taxon>
        <taxon>Ascomycota</taxon>
        <taxon>Pezizomycotina</taxon>
        <taxon>Dothideomycetes</taxon>
        <taxon>Dothideomycetes incertae sedis</taxon>
        <taxon>Botryosphaeriales</taxon>
        <taxon>Botryosphaeriaceae</taxon>
        <taxon>Macrophomina</taxon>
    </lineage>
</organism>